<sequence>MLYPQSKSSARVCQVLKNTEKEGEVRGRQLQYTHVLSNILFYVFVHTAIFFFHVFFPTSILIFFASERTNKKKINKKKRG</sequence>
<dbReference type="EMBL" id="LR899009">
    <property type="protein sequence ID" value="CAD7080084.1"/>
    <property type="molecule type" value="Genomic_DNA"/>
</dbReference>
<dbReference type="InParanoid" id="A0A7R8YS21"/>
<evidence type="ECO:0000256" key="1">
    <source>
        <dbReference type="SAM" id="Phobius"/>
    </source>
</evidence>
<accession>A0A7R8YS21</accession>
<protein>
    <submittedName>
        <fullName evidence="2">Uncharacterized protein</fullName>
    </submittedName>
</protein>
<name>A0A7R8YS21_HERIL</name>
<reference evidence="2 3" key="1">
    <citation type="submission" date="2020-11" db="EMBL/GenBank/DDBJ databases">
        <authorList>
            <person name="Wallbank WR R."/>
            <person name="Pardo Diaz C."/>
            <person name="Kozak K."/>
            <person name="Martin S."/>
            <person name="Jiggins C."/>
            <person name="Moest M."/>
            <person name="Warren A I."/>
            <person name="Generalovic N T."/>
            <person name="Byers J.R.P. K."/>
            <person name="Montejo-Kovacevich G."/>
            <person name="Yen C E."/>
        </authorList>
    </citation>
    <scope>NUCLEOTIDE SEQUENCE [LARGE SCALE GENOMIC DNA]</scope>
</reference>
<keyword evidence="1" id="KW-0812">Transmembrane</keyword>
<feature type="transmembrane region" description="Helical" evidence="1">
    <location>
        <begin position="39"/>
        <end position="64"/>
    </location>
</feature>
<gene>
    <name evidence="2" type="ORF">HERILL_LOCUS3260</name>
</gene>
<keyword evidence="1" id="KW-1133">Transmembrane helix</keyword>
<keyword evidence="3" id="KW-1185">Reference proteome</keyword>
<evidence type="ECO:0000313" key="3">
    <source>
        <dbReference type="Proteomes" id="UP000594454"/>
    </source>
</evidence>
<proteinExistence type="predicted"/>
<dbReference type="AlphaFoldDB" id="A0A7R8YS21"/>
<evidence type="ECO:0000313" key="2">
    <source>
        <dbReference type="EMBL" id="CAD7080084.1"/>
    </source>
</evidence>
<keyword evidence="1" id="KW-0472">Membrane</keyword>
<dbReference type="Proteomes" id="UP000594454">
    <property type="component" value="Chromosome 1"/>
</dbReference>
<organism evidence="2 3">
    <name type="scientific">Hermetia illucens</name>
    <name type="common">Black soldier fly</name>
    <dbReference type="NCBI Taxonomy" id="343691"/>
    <lineage>
        <taxon>Eukaryota</taxon>
        <taxon>Metazoa</taxon>
        <taxon>Ecdysozoa</taxon>
        <taxon>Arthropoda</taxon>
        <taxon>Hexapoda</taxon>
        <taxon>Insecta</taxon>
        <taxon>Pterygota</taxon>
        <taxon>Neoptera</taxon>
        <taxon>Endopterygota</taxon>
        <taxon>Diptera</taxon>
        <taxon>Brachycera</taxon>
        <taxon>Stratiomyomorpha</taxon>
        <taxon>Stratiomyidae</taxon>
        <taxon>Hermetiinae</taxon>
        <taxon>Hermetia</taxon>
    </lineage>
</organism>